<keyword evidence="4" id="KW-0645">Protease</keyword>
<protein>
    <submittedName>
        <fullName evidence="14">Uncharacterized protein</fullName>
    </submittedName>
</protein>
<keyword evidence="11" id="KW-0325">Glycoprotein</keyword>
<evidence type="ECO:0000256" key="4">
    <source>
        <dbReference type="ARBA" id="ARBA00022670"/>
    </source>
</evidence>
<keyword evidence="8" id="KW-0735">Signal-anchor</keyword>
<dbReference type="InterPro" id="IPR050278">
    <property type="entry name" value="Serine_Prot_S9B/DPPIV"/>
</dbReference>
<proteinExistence type="inferred from homology"/>
<dbReference type="GO" id="GO:0006508">
    <property type="term" value="P:proteolysis"/>
    <property type="evidence" value="ECO:0007669"/>
    <property type="project" value="UniProtKB-KW"/>
</dbReference>
<evidence type="ECO:0000256" key="7">
    <source>
        <dbReference type="ARBA" id="ARBA00022825"/>
    </source>
</evidence>
<keyword evidence="9" id="KW-1133">Transmembrane helix</keyword>
<dbReference type="InterPro" id="IPR029058">
    <property type="entry name" value="AB_hydrolase_fold"/>
</dbReference>
<dbReference type="GO" id="GO:0004252">
    <property type="term" value="F:serine-type endopeptidase activity"/>
    <property type="evidence" value="ECO:0007669"/>
    <property type="project" value="InterPro"/>
</dbReference>
<organism evidence="14 15">
    <name type="scientific">Basidiobolus meristosporus CBS 931.73</name>
    <dbReference type="NCBI Taxonomy" id="1314790"/>
    <lineage>
        <taxon>Eukaryota</taxon>
        <taxon>Fungi</taxon>
        <taxon>Fungi incertae sedis</taxon>
        <taxon>Zoopagomycota</taxon>
        <taxon>Entomophthoromycotina</taxon>
        <taxon>Basidiobolomycetes</taxon>
        <taxon>Basidiobolales</taxon>
        <taxon>Basidiobolaceae</taxon>
        <taxon>Basidiobolus</taxon>
    </lineage>
</organism>
<dbReference type="Pfam" id="PF00930">
    <property type="entry name" value="DPPIV_N"/>
    <property type="match status" value="1"/>
</dbReference>
<dbReference type="Proteomes" id="UP000193498">
    <property type="component" value="Unassembled WGS sequence"/>
</dbReference>
<keyword evidence="3" id="KW-0031">Aminopeptidase</keyword>
<evidence type="ECO:0000259" key="13">
    <source>
        <dbReference type="Pfam" id="PF00930"/>
    </source>
</evidence>
<evidence type="ECO:0000256" key="3">
    <source>
        <dbReference type="ARBA" id="ARBA00022438"/>
    </source>
</evidence>
<feature type="domain" description="Dipeptidylpeptidase IV N-terminal" evidence="13">
    <location>
        <begin position="3"/>
        <end position="364"/>
    </location>
</feature>
<name>A0A1Y1Y6L1_9FUNG</name>
<dbReference type="FunFam" id="3.40.50.1820:FF:000003">
    <property type="entry name" value="Dipeptidyl peptidase 4"/>
    <property type="match status" value="1"/>
</dbReference>
<dbReference type="PANTHER" id="PTHR11731:SF200">
    <property type="entry name" value="DIPEPTIDYL PEPTIDASE 10, ISOFORM B"/>
    <property type="match status" value="1"/>
</dbReference>
<dbReference type="InterPro" id="IPR002471">
    <property type="entry name" value="Pept_S9_AS"/>
</dbReference>
<sequence>RGQLWRYSYTASYFVLELDTGAIKPLTRPNYRINYAVWSPTGHSLAFVRDNNVFVSVNLETEVQVTFDGSTEIFNGVPDWIYEEEVFQSNQALWWSPDSTYIAFLRFDESDVPEYKFPMYHSDDDGENPYMEEVNMRYPKPGFPNPIVTVLLFDVLTDQPPTPTSPVTPIVFDQNDSFTSEDTLMVEVAWLTDTSSHLMVRMMNRVQDKLRIFIVNVESDTTSLVRSEDTENGAWIETNQAVQFIPANENYGLTQPGYIDIVSHNGYNHYAVFSPIDSAQPVKYLTHGGWEVVGKPKSIDLQNGLIYYISTERGSVQRHLYSVTIDGQTKKLLTPGHVDASYDAIFSPKGRYYLLNYQGPDIPWQKVKSTIDPSKIDFTLVLEDNKELRLKLSSYDLPKRHYSRVKIGNQEFNTLEITPPDFNINDGKRYSVLFNVYGGPGSQIVSLAYRLDFHTYLASNPQLPMIVVMVDGRGTGFKGREFRTCVAQKLGSLESLDQIEAARYWASLDYVDPNNLAIWGWSFGGFLTSKVIEANSGIFKLGIAVAPVTNWKFYDSIYTERYMKTPKLNPEGYKSSAVKNMTGFHNAQFLLVHGTGDDNVHFQNSAYLVDELTRNAVRNYRVQFFTDSDHSIVKNNAHQEIYHLIAETLNNTFQASP</sequence>
<gene>
    <name evidence="14" type="ORF">K493DRAFT_374902</name>
</gene>
<dbReference type="Pfam" id="PF00326">
    <property type="entry name" value="Peptidase_S9"/>
    <property type="match status" value="1"/>
</dbReference>
<evidence type="ECO:0000256" key="1">
    <source>
        <dbReference type="ARBA" id="ARBA00004576"/>
    </source>
</evidence>
<keyword evidence="15" id="KW-1185">Reference proteome</keyword>
<dbReference type="GO" id="GO:0005774">
    <property type="term" value="C:vacuolar membrane"/>
    <property type="evidence" value="ECO:0007669"/>
    <property type="project" value="UniProtKB-SubCell"/>
</dbReference>
<dbReference type="GO" id="GO:0004177">
    <property type="term" value="F:aminopeptidase activity"/>
    <property type="evidence" value="ECO:0007669"/>
    <property type="project" value="UniProtKB-KW"/>
</dbReference>
<keyword evidence="7" id="KW-0720">Serine protease</keyword>
<dbReference type="PROSITE" id="PS00708">
    <property type="entry name" value="PRO_ENDOPEP_SER"/>
    <property type="match status" value="1"/>
</dbReference>
<dbReference type="AlphaFoldDB" id="A0A1Y1Y6L1"/>
<dbReference type="STRING" id="1314790.A0A1Y1Y6L1"/>
<dbReference type="InParanoid" id="A0A1Y1Y6L1"/>
<dbReference type="SUPFAM" id="SSF82171">
    <property type="entry name" value="DPP6 N-terminal domain-like"/>
    <property type="match status" value="1"/>
</dbReference>
<dbReference type="FunCoup" id="A0A1Y1Y6L1">
    <property type="interactions" value="259"/>
</dbReference>
<evidence type="ECO:0000256" key="10">
    <source>
        <dbReference type="ARBA" id="ARBA00023136"/>
    </source>
</evidence>
<dbReference type="GO" id="GO:0008239">
    <property type="term" value="F:dipeptidyl-peptidase activity"/>
    <property type="evidence" value="ECO:0007669"/>
    <property type="project" value="TreeGrafter"/>
</dbReference>
<dbReference type="InterPro" id="IPR002469">
    <property type="entry name" value="Peptidase_S9B_N"/>
</dbReference>
<feature type="non-terminal residue" evidence="14">
    <location>
        <position position="1"/>
    </location>
</feature>
<feature type="domain" description="Peptidase S9 prolyl oligopeptidase catalytic" evidence="12">
    <location>
        <begin position="464"/>
        <end position="653"/>
    </location>
</feature>
<dbReference type="EMBL" id="MCFE01000228">
    <property type="protein sequence ID" value="ORX93657.1"/>
    <property type="molecule type" value="Genomic_DNA"/>
</dbReference>
<keyword evidence="10" id="KW-0472">Membrane</keyword>
<comment type="caution">
    <text evidence="14">The sequence shown here is derived from an EMBL/GenBank/DDBJ whole genome shotgun (WGS) entry which is preliminary data.</text>
</comment>
<evidence type="ECO:0000256" key="8">
    <source>
        <dbReference type="ARBA" id="ARBA00022968"/>
    </source>
</evidence>
<reference evidence="14 15" key="1">
    <citation type="submission" date="2016-07" db="EMBL/GenBank/DDBJ databases">
        <title>Pervasive Adenine N6-methylation of Active Genes in Fungi.</title>
        <authorList>
            <consortium name="DOE Joint Genome Institute"/>
            <person name="Mondo S.J."/>
            <person name="Dannebaum R.O."/>
            <person name="Kuo R.C."/>
            <person name="Labutti K."/>
            <person name="Haridas S."/>
            <person name="Kuo A."/>
            <person name="Salamov A."/>
            <person name="Ahrendt S.R."/>
            <person name="Lipzen A."/>
            <person name="Sullivan W."/>
            <person name="Andreopoulos W.B."/>
            <person name="Clum A."/>
            <person name="Lindquist E."/>
            <person name="Daum C."/>
            <person name="Ramamoorthy G.K."/>
            <person name="Gryganskyi A."/>
            <person name="Culley D."/>
            <person name="Magnuson J.K."/>
            <person name="James T.Y."/>
            <person name="O'Malley M.A."/>
            <person name="Stajich J.E."/>
            <person name="Spatafora J.W."/>
            <person name="Visel A."/>
            <person name="Grigoriev I.V."/>
        </authorList>
    </citation>
    <scope>NUCLEOTIDE SEQUENCE [LARGE SCALE GENOMIC DNA]</scope>
    <source>
        <strain evidence="14 15">CBS 931.73</strain>
    </source>
</reference>
<evidence type="ECO:0000256" key="11">
    <source>
        <dbReference type="ARBA" id="ARBA00023180"/>
    </source>
</evidence>
<evidence type="ECO:0000259" key="12">
    <source>
        <dbReference type="Pfam" id="PF00326"/>
    </source>
</evidence>
<evidence type="ECO:0000256" key="9">
    <source>
        <dbReference type="ARBA" id="ARBA00022989"/>
    </source>
</evidence>
<evidence type="ECO:0000313" key="15">
    <source>
        <dbReference type="Proteomes" id="UP000193498"/>
    </source>
</evidence>
<keyword evidence="5" id="KW-0812">Transmembrane</keyword>
<comment type="subcellular location">
    <subcellularLocation>
        <location evidence="1">Vacuole membrane</location>
        <topology evidence="1">Single-pass type II membrane protein</topology>
    </subcellularLocation>
</comment>
<evidence type="ECO:0000313" key="14">
    <source>
        <dbReference type="EMBL" id="ORX93657.1"/>
    </source>
</evidence>
<dbReference type="GO" id="GO:0005886">
    <property type="term" value="C:plasma membrane"/>
    <property type="evidence" value="ECO:0007669"/>
    <property type="project" value="TreeGrafter"/>
</dbReference>
<dbReference type="PANTHER" id="PTHR11731">
    <property type="entry name" value="PROTEASE FAMILY S9B,C DIPEPTIDYL-PEPTIDASE IV-RELATED"/>
    <property type="match status" value="1"/>
</dbReference>
<evidence type="ECO:0000256" key="2">
    <source>
        <dbReference type="ARBA" id="ARBA00006150"/>
    </source>
</evidence>
<dbReference type="InterPro" id="IPR001375">
    <property type="entry name" value="Peptidase_S9_cat"/>
</dbReference>
<dbReference type="SUPFAM" id="SSF53474">
    <property type="entry name" value="alpha/beta-Hydrolases"/>
    <property type="match status" value="1"/>
</dbReference>
<dbReference type="OrthoDB" id="16520at2759"/>
<evidence type="ECO:0000256" key="5">
    <source>
        <dbReference type="ARBA" id="ARBA00022692"/>
    </source>
</evidence>
<keyword evidence="6" id="KW-0378">Hydrolase</keyword>
<comment type="similarity">
    <text evidence="2">Belongs to the peptidase S9B family.</text>
</comment>
<evidence type="ECO:0000256" key="6">
    <source>
        <dbReference type="ARBA" id="ARBA00022801"/>
    </source>
</evidence>
<dbReference type="Gene3D" id="2.140.10.30">
    <property type="entry name" value="Dipeptidylpeptidase IV, N-terminal domain"/>
    <property type="match status" value="1"/>
</dbReference>
<dbReference type="Gene3D" id="3.40.50.1820">
    <property type="entry name" value="alpha/beta hydrolase"/>
    <property type="match status" value="1"/>
</dbReference>
<accession>A0A1Y1Y6L1</accession>